<keyword evidence="1" id="KW-0472">Membrane</keyword>
<feature type="transmembrane region" description="Helical" evidence="1">
    <location>
        <begin position="12"/>
        <end position="31"/>
    </location>
</feature>
<protein>
    <submittedName>
        <fullName evidence="2">Unannotated protein</fullName>
    </submittedName>
</protein>
<evidence type="ECO:0000256" key="1">
    <source>
        <dbReference type="SAM" id="Phobius"/>
    </source>
</evidence>
<keyword evidence="1" id="KW-1133">Transmembrane helix</keyword>
<accession>A0A6J6YCD8</accession>
<feature type="transmembrane region" description="Helical" evidence="1">
    <location>
        <begin position="38"/>
        <end position="57"/>
    </location>
</feature>
<evidence type="ECO:0000313" key="2">
    <source>
        <dbReference type="EMBL" id="CAB4805714.1"/>
    </source>
</evidence>
<feature type="transmembrane region" description="Helical" evidence="1">
    <location>
        <begin position="101"/>
        <end position="123"/>
    </location>
</feature>
<name>A0A6J6YCD8_9ZZZZ</name>
<organism evidence="2">
    <name type="scientific">freshwater metagenome</name>
    <dbReference type="NCBI Taxonomy" id="449393"/>
    <lineage>
        <taxon>unclassified sequences</taxon>
        <taxon>metagenomes</taxon>
        <taxon>ecological metagenomes</taxon>
    </lineage>
</organism>
<reference evidence="2" key="1">
    <citation type="submission" date="2020-05" db="EMBL/GenBank/DDBJ databases">
        <authorList>
            <person name="Chiriac C."/>
            <person name="Salcher M."/>
            <person name="Ghai R."/>
            <person name="Kavagutti S V."/>
        </authorList>
    </citation>
    <scope>NUCLEOTIDE SEQUENCE</scope>
</reference>
<keyword evidence="1" id="KW-0812">Transmembrane</keyword>
<gene>
    <name evidence="2" type="ORF">UFOPK3001_01236</name>
</gene>
<feature type="transmembrane region" description="Helical" evidence="1">
    <location>
        <begin position="63"/>
        <end position="81"/>
    </location>
</feature>
<dbReference type="AlphaFoldDB" id="A0A6J6YCD8"/>
<proteinExistence type="predicted"/>
<dbReference type="EMBL" id="CAFAAJ010000071">
    <property type="protein sequence ID" value="CAB4805714.1"/>
    <property type="molecule type" value="Genomic_DNA"/>
</dbReference>
<sequence>MPTTTRWPSPLVIAACASIGAGGIHAAFIGSHAEHRTLALLFVWSAALQLVWGIVALVRASPAVAAGGLAINLVMSGAWFITRVTGISWIGGLKDREPMRFADTACAGLGIIAVGIALGVLLTPGAAREIRLVNAGIPAFLVAALALPAMILGGTTVHGHADDAHGHSAADATGEVASAAVPPKPYNPTQPIDLSGVEGVTPEQQARAENLVAITLARLPAFADYRVAENLGWRSIGDELTGFEHFIKWDLIDDDDALNPDAPESLVYRVGTNGSRTLVSVMFLLPPNVPLGGVPDVGGRLMQWHIHDDLCFTPGATPRVAGVTTVGGSCTAPLEKLAPSPMIHVWIVPHPCGPFAALEGVGAGQVKDGDTKWCDHAHGAAGTFS</sequence>
<feature type="transmembrane region" description="Helical" evidence="1">
    <location>
        <begin position="135"/>
        <end position="153"/>
    </location>
</feature>